<evidence type="ECO:0000313" key="10">
    <source>
        <dbReference type="Proteomes" id="UP000541352"/>
    </source>
</evidence>
<feature type="domain" description="SD-repeat containing protein B" evidence="7">
    <location>
        <begin position="3738"/>
        <end position="3858"/>
    </location>
</feature>
<dbReference type="InterPro" id="IPR044023">
    <property type="entry name" value="Ig_7"/>
</dbReference>
<dbReference type="SUPFAM" id="SSF49785">
    <property type="entry name" value="Galactose-binding domain-like"/>
    <property type="match status" value="1"/>
</dbReference>
<feature type="domain" description="DUF11" evidence="6">
    <location>
        <begin position="4171"/>
        <end position="4282"/>
    </location>
</feature>
<comment type="caution">
    <text evidence="9">The sequence shown here is derived from an EMBL/GenBank/DDBJ whole genome shotgun (WGS) entry which is preliminary data.</text>
</comment>
<dbReference type="NCBIfam" id="TIGR01451">
    <property type="entry name" value="B_ant_repeat"/>
    <property type="match status" value="1"/>
</dbReference>
<feature type="compositionally biased region" description="Gly residues" evidence="4">
    <location>
        <begin position="2341"/>
        <end position="2354"/>
    </location>
</feature>
<dbReference type="InterPro" id="IPR051417">
    <property type="entry name" value="SDr/BOS_complex"/>
</dbReference>
<organism evidence="9 10">
    <name type="scientific">Runella defluvii</name>
    <dbReference type="NCBI Taxonomy" id="370973"/>
    <lineage>
        <taxon>Bacteria</taxon>
        <taxon>Pseudomonadati</taxon>
        <taxon>Bacteroidota</taxon>
        <taxon>Cytophagia</taxon>
        <taxon>Cytophagales</taxon>
        <taxon>Spirosomataceae</taxon>
        <taxon>Runella</taxon>
    </lineage>
</organism>
<feature type="region of interest" description="Disordered" evidence="4">
    <location>
        <begin position="4269"/>
        <end position="4292"/>
    </location>
</feature>
<feature type="chain" id="PRO_5031534298" evidence="5">
    <location>
        <begin position="30"/>
        <end position="4387"/>
    </location>
</feature>
<evidence type="ECO:0000259" key="6">
    <source>
        <dbReference type="Pfam" id="PF01345"/>
    </source>
</evidence>
<dbReference type="GO" id="GO:0005576">
    <property type="term" value="C:extracellular region"/>
    <property type="evidence" value="ECO:0007669"/>
    <property type="project" value="UniProtKB-SubCell"/>
</dbReference>
<feature type="domain" description="SD-repeat containing protein B" evidence="7">
    <location>
        <begin position="2730"/>
        <end position="2850"/>
    </location>
</feature>
<feature type="domain" description="SD-repeat containing protein B" evidence="7">
    <location>
        <begin position="3108"/>
        <end position="3228"/>
    </location>
</feature>
<feature type="domain" description="SD-repeat containing protein B" evidence="7">
    <location>
        <begin position="2856"/>
        <end position="2976"/>
    </location>
</feature>
<gene>
    <name evidence="9" type="ORF">FHS57_002568</name>
</gene>
<protein>
    <submittedName>
        <fullName evidence="9">Putative repeat protein (TIGR01451 family)</fullName>
    </submittedName>
</protein>
<evidence type="ECO:0000259" key="8">
    <source>
        <dbReference type="Pfam" id="PF19081"/>
    </source>
</evidence>
<evidence type="ECO:0000259" key="7">
    <source>
        <dbReference type="Pfam" id="PF17210"/>
    </source>
</evidence>
<dbReference type="SUPFAM" id="SSF117074">
    <property type="entry name" value="Hypothetical protein PA1324"/>
    <property type="match status" value="17"/>
</dbReference>
<feature type="domain" description="SD-repeat containing protein B" evidence="7">
    <location>
        <begin position="674"/>
        <end position="799"/>
    </location>
</feature>
<dbReference type="Gene3D" id="2.60.40.1170">
    <property type="entry name" value="Mu homology domain, subdomain B"/>
    <property type="match status" value="1"/>
</dbReference>
<dbReference type="PROSITE" id="PS51257">
    <property type="entry name" value="PROKAR_LIPOPROTEIN"/>
    <property type="match status" value="1"/>
</dbReference>
<dbReference type="Pfam" id="PF17210">
    <property type="entry name" value="SdrD_B"/>
    <property type="match status" value="16"/>
</dbReference>
<feature type="domain" description="SD-repeat containing protein B" evidence="7">
    <location>
        <begin position="3486"/>
        <end position="3606"/>
    </location>
</feature>
<keyword evidence="3 5" id="KW-0732">Signal</keyword>
<dbReference type="Gene3D" id="2.60.120.430">
    <property type="entry name" value="Galactose-binding lectin"/>
    <property type="match status" value="1"/>
</dbReference>
<dbReference type="EMBL" id="JACIBY010000004">
    <property type="protein sequence ID" value="MBB3838563.1"/>
    <property type="molecule type" value="Genomic_DNA"/>
</dbReference>
<evidence type="ECO:0000256" key="5">
    <source>
        <dbReference type="SAM" id="SignalP"/>
    </source>
</evidence>
<feature type="domain" description="SD-repeat containing protein B" evidence="7">
    <location>
        <begin position="2441"/>
        <end position="2494"/>
    </location>
</feature>
<feature type="domain" description="SD-repeat containing protein B" evidence="7">
    <location>
        <begin position="1732"/>
        <end position="1797"/>
    </location>
</feature>
<feature type="domain" description="SD-repeat containing protein B" evidence="7">
    <location>
        <begin position="897"/>
        <end position="984"/>
    </location>
</feature>
<feature type="domain" description="SD-repeat containing protein B" evidence="7">
    <location>
        <begin position="3864"/>
        <end position="3990"/>
    </location>
</feature>
<reference evidence="9 10" key="1">
    <citation type="submission" date="2020-08" db="EMBL/GenBank/DDBJ databases">
        <title>Genomic Encyclopedia of Type Strains, Phase IV (KMG-IV): sequencing the most valuable type-strain genomes for metagenomic binning, comparative biology and taxonomic classification.</title>
        <authorList>
            <person name="Goeker M."/>
        </authorList>
    </citation>
    <scope>NUCLEOTIDE SEQUENCE [LARGE SCALE GENOMIC DNA]</scope>
    <source>
        <strain evidence="9 10">DSM 17976</strain>
    </source>
</reference>
<accession>A0A7W5ZJR9</accession>
<feature type="domain" description="SD-repeat containing protein B" evidence="7">
    <location>
        <begin position="3360"/>
        <end position="3480"/>
    </location>
</feature>
<feature type="domain" description="SD-repeat containing protein B" evidence="7">
    <location>
        <begin position="1472"/>
        <end position="1525"/>
    </location>
</feature>
<keyword evidence="10" id="KW-1185">Reference proteome</keyword>
<keyword evidence="2" id="KW-0964">Secreted</keyword>
<feature type="domain" description="SD-repeat containing protein B" evidence="7">
    <location>
        <begin position="3612"/>
        <end position="3732"/>
    </location>
</feature>
<feature type="domain" description="SD-repeat containing protein B" evidence="7">
    <location>
        <begin position="2602"/>
        <end position="2724"/>
    </location>
</feature>
<dbReference type="RefSeq" id="WP_183974107.1">
    <property type="nucleotide sequence ID" value="NZ_JACIBY010000004.1"/>
</dbReference>
<dbReference type="InterPro" id="IPR008979">
    <property type="entry name" value="Galactose-bd-like_sf"/>
</dbReference>
<evidence type="ECO:0000256" key="1">
    <source>
        <dbReference type="ARBA" id="ARBA00004613"/>
    </source>
</evidence>
<name>A0A7W5ZJR9_9BACT</name>
<feature type="signal peptide" evidence="5">
    <location>
        <begin position="1"/>
        <end position="29"/>
    </location>
</feature>
<evidence type="ECO:0000313" key="9">
    <source>
        <dbReference type="EMBL" id="MBB3838563.1"/>
    </source>
</evidence>
<dbReference type="PANTHER" id="PTHR23303">
    <property type="entry name" value="CARBOXYPEPTIDASE REGULATORY REGION-CONTAINING"/>
    <property type="match status" value="1"/>
</dbReference>
<proteinExistence type="predicted"/>
<evidence type="ECO:0000256" key="3">
    <source>
        <dbReference type="ARBA" id="ARBA00022729"/>
    </source>
</evidence>
<dbReference type="InterPro" id="IPR033764">
    <property type="entry name" value="Sdr_B"/>
</dbReference>
<evidence type="ECO:0000256" key="2">
    <source>
        <dbReference type="ARBA" id="ARBA00022525"/>
    </source>
</evidence>
<dbReference type="InterPro" id="IPR013783">
    <property type="entry name" value="Ig-like_fold"/>
</dbReference>
<dbReference type="InterPro" id="IPR047589">
    <property type="entry name" value="DUF11_rpt"/>
</dbReference>
<feature type="domain" description="SD-repeat containing protein B" evidence="7">
    <location>
        <begin position="2982"/>
        <end position="3102"/>
    </location>
</feature>
<comment type="subcellular location">
    <subcellularLocation>
        <location evidence="1">Secreted</location>
    </subcellularLocation>
</comment>
<dbReference type="InterPro" id="IPR001434">
    <property type="entry name" value="OmcB-like_DUF11"/>
</dbReference>
<dbReference type="Gene3D" id="2.60.40.10">
    <property type="entry name" value="Immunoglobulins"/>
    <property type="match status" value="17"/>
</dbReference>
<dbReference type="Pfam" id="PF01345">
    <property type="entry name" value="DUF11"/>
    <property type="match status" value="1"/>
</dbReference>
<dbReference type="Pfam" id="PF19081">
    <property type="entry name" value="Ig_7"/>
    <property type="match status" value="1"/>
</dbReference>
<dbReference type="Proteomes" id="UP000541352">
    <property type="component" value="Unassembled WGS sequence"/>
</dbReference>
<feature type="region of interest" description="Disordered" evidence="4">
    <location>
        <begin position="2336"/>
        <end position="2357"/>
    </location>
</feature>
<feature type="domain" description="Ig-like" evidence="8">
    <location>
        <begin position="4076"/>
        <end position="4155"/>
    </location>
</feature>
<feature type="domain" description="SD-repeat containing protein B" evidence="7">
    <location>
        <begin position="3234"/>
        <end position="3354"/>
    </location>
</feature>
<sequence>MKIAFTPCRFVVPLLFALGLTLSCLQGYAQVRGTVFRDFNGNGTRDTNEPLIPGVVVNVYNTSSGSGVLCGTATTSGNTAPNYSVAGCSTGDVRVEFVVPTSGQCAIDSLDFSALGGATYGSSVQFAKGNSTNVNFGLYYPNDFNLGVANSMVYVPCYVHGDPVASGGASGASEWFVGFPYNSTGSTTPPSKKLNGYMIGATWGVAYSRKAKKIFTSALIKRHVGLGQLGTGGIYIIDEATFVADSLYDLDKNGFRTRAAATAPAYGSSTSYALATATAGSPAVANTGVSVSFLGSTDPVSGLPEGLGVMGTNAQRGLTGTPTTPTYDPAAFDQVGKVGLGDLEISEDEQYLFVVNLYSRKLLRMKFDNPANPTTFTEVVEYSLPNITVNNGLLRPWALKYFRGKLYVGAVSTGENGGSITINGASDVRAYVFEVNDPTGNLTFNNTPLLDYPLNFTKGTTTSTTGDNRWYPWTHRAGDVIWNGAANLAYPQPILSDIEFSDRGDMLLTFSDRAGHQLGANNYRFLSTSTEIRYGTSGGDIQVAGLNCQTEAFTLESNGRYNSINGEQYSGGVGNAQGPGGGEFFNAEAFGIHAETSMGAMAVLKGTGNVLLTVMDPDAYVTGGVVKFSTSSGAASGAYRLYGNGTVPGGTNTALGKAIGLGDLELTGAFAPIEIGNRVWQDTDADGFQDAGELGLANVKVILCDANGVKIDSVLTDANGNYYFSSATGTNTSSAKYGINLQPNTNYIVKFPTAVGTNSITTLNAGSNDLIDSDAGTNGQIAFTTGDIGATDHSFDVGYRSCLPAVTNIAQVTATCSGVVVNNNASVTVTATGDKYALGTSTLYAAATTFTGSFTANNLTAGSLLTFRIFNGADACYRDTTILVNQKLCPAPPCTNTIGGTVFNDFNNNGVFNTTDSLGFAGIKVYAFNCAGVKIDSATTDYRGRYTLTNVTAANDTVRIEFVRATFPTWAKPTYNGVDGRTDVQFVIAPNCTVDLGLTTDYCQTNPFVMVPCHVNGATTATGDALIRFSYDVTSAGANANKKQLSNTNQIGTTWGIAYQKSTSRLFAAAFLKRHSAMGPNGGGAIYQINPDAAGLNGTLFFDMNTVESTGSIADNATRGVNTAAGSPNTDATAFAQIGKVSLGDIDITEDEEFLYTINLATKKLYRVPTTNPTAGNVTSWVIPTPGCVGGEWRPWATKTYRGKVYVGGVCDAATSQQRSDLKAVVYEFTPATGTFSQVLNFKLDFDRGAATSYTATTGSDLDKQSHWNPWTDDFTVAVQTGLHDLYPQPVLSDIEFDVDGSMILGFLDRWGHQTGEANNFPNGVLAEQGVTGGDVMRAYNNNGVYEIENDGKVGPLTVGGTTAQQNYNASSLYAPNGQGRGGKEFYFGDTWMSNHDERSMGSLALLPGSGQVIMAAMDANNTIYSGGAIWLNNTTGLADKAYTIYSGGVASFGKGYALGDLELQCNPQPVQIGNRLWVDIDKDGVQDPCNEPGIANVVVSLYDKVGNFIAKDTTNALGEYYFDATNVVDTVGLAKPNFRGPQPNTQYYIVIGKETIGTGAQFDRTDGILTLSTGQKYELTIANSTQNSGNDQNDSDFELADNLAPLALQGFPVICEATPSSGANHTFDAGFVPACVKPLFTAFTQVNATCTNGVVQNNASVTITSNGDKYAIGTSTAYASATAFTGSFTLNNQTAGSTVTVRVFKGANTCFKDTTFKVNTVLCPAPPCTNTIGGTVFNDFNNNGVFNTTDSLGFAGIKVYAFNCAGVKIDSAVTDYRGRYTLTNVTSANDTVRIEFVRATFPAWARPTYNGVDGRTDVQFVIAPNCTVDLGLTGLHDYCQASPLMATTCFVNGASGNGVNPLEVLVKFNYNTSGSTPQPQYLSSKGEFGSVWSTAYNNETKQLFSGSFLKRHAGLKDTDGDNQGDLGIIWQTSNPYGSAFTNSVWADLTKAPYNLDFGTIGDDAARGLGVPTAPSNDATTFPLIGKVGVGDIDISDDNSALWVVNPKGSQLHKIAINTNGSAGALTTFNIPKACGSSYDTLYIKAGGNVNGALINGFAGDEFFSGGVTTSSGRSGAAYSTFRNGAGFQYKISLPNGTYNVQLYFGNNTAARNQTNTVEATAQTLAIAANASVSQMFNNVVVADDRLDITISDLPGGDANAILSGIKIWSVAGAKFEDRAYPFALKYHNGKVYVGTTCPAELTQDKEQLKSIVYELTDDGSTIFTPVLTVPLTYTHGRPYSQEPVVRWQAWTGAIDKAFNVDIFTVYPQPVLSDIEFLEDGDMVLGFFDRFGHQSGDRNYKTYGTATIRSTIAGDVLRADAKAGNFTLESNGKVGTNTSAGGVGNNQGPGGGEFYSGDNYQTDHLETSYGGMAFIAGRNELAVTVLDPFDVVSSGVTYFNNTNGNSARRYQVTPVTMSTTFFSKAIALGDLEALCDVAPVQIGNRLWIDTDKDGVQDPCNEPGIANVVVSLYDKLGNFLAKDTTNALGEYYFDATNVVDTLGAAKPNVLGPQPNTQYYIVIGKEDSKFNTTTGSLTVGGVGYQLTKLNSTTDGGNDQNDSDFAIATNTAPVALQGYPVICETTPNAGANHTFDAGFNSTVGSIGDFVWKDLNNNGQQDSGEPGVNGVKMILWSANASGNPVAKLDSTVTATGGKYEFKNLPKGDYIVQLVLSTLPDSCVISSQKDLGPDVTDNDFGTNGLSSVVKLDPVNGGLAKDNPTIDAGLYSPKGSIGDYVWKDQNNNGVQESGEPAVAGVIVQLLNATTSAVLATDTTDAQGLYLFSNLNSGTYQVKIVTTSLPAGCVISSKQDLGGDDTKDSDFNPTTGLSQVVTIDALGTGIAKDNPTVDAGLYSPKGSIGDYVWKDQNNNGVQDSGEPAVAGVIVQLLNSTTSAVLATDTTDAQGLYLFSNLNSGTYQVKIVTTSLPAGCVISSKQDLGGDDTKDSDFNPTTGLSQVVTIDALGTGIAKDNMTVDAGLYSPKGSIGDYVWKDQNNNGVQDSGEPAVAGVIVQLLNSTTSAVLATDTTDAQGLYLFSNLNSGTYQVKIVTTSLPAGCVISSKQDLGGDDTKDSDFNPTTGLSQVVTIDALGTGIAKDNMTVDAGLYSPKGSIGDYVWKDQNNNGVQDSGEPAVAGVIVQLLNSTTSAVLATDTTDVQGLYLFPNLNSGTYQVKIVTTSLPAGCVISSKQDLGGDDTKDSDFNPTTGLSQVVTIDALGTGIAKDNPTVDAGLYSPKGSIGDYVWKDQNNNGVQDSGEPAVAGVIVQLLNSTTSAVLATDTTDVNGLYLFSNLNSGTYQVKIVTTSLPAGCVISSKQDLGGDDTKDSDFNPTTGLSQVVTIDALGTGIAKDNPTIDAGLYSPKGSIGDYVWKDQNNNGVQESGEPAVAGVIVQLLNSTTSAVLATDTTDAQGLYLFPNLNSGTYQVKIVTTSLPAGCVISSKQDLGGDDTKDSDFNPTTGLSQVVTIDALGTGIAKDNPTVDAGLYSPKGSIGDYVWKDQNNNGVQDSGEPAVAGVIVQLLNSTTSAVLATDTTDAQGLYLFSNLNSGTYQVKIVTTSLPAGCVISSKQDLGGDDTKDSDFNPTTGLSQVVTIDALGTGIAKDNPTIDAGLYSPKGSIGDYVWKDQNNNGVQDSGEPAVAGVIVQLLNPTTSAVLATDTTDVQGLYLFSNLNSGTYQVKIVTTSLPAGCVISSKQDLGGDDTKDSDFNPTTGLSQVVTIDALGTGIAKDNMTVDAGLYSPKGSIGDYVWKDQNNNGVQDSGEPAVAGVIVQLLNSTTSAVLATDTTDAQGLYLFSNLNSGTYQVKIVTTSLPAGCVISSKQDLGGDDTKDSDFNPTTGLSQVATIDALGTGIAKDNPTIDAGLYSPKGSIGDFVWKDVNNNGVQDLPAEKGVAGVILELYRLEGVTTPTPVLVAKDTTDATGKYLFTNLSSGNYFVQLVLSSLADTCKITSKQNEGVDDTKDSDFGPTTGRSQVVPIDALGTGIAKDNLTVDAGLIVPCVKSSVIVTEAPLCSQDVQTYSIKFTVNNKMGIVKVNKGTLTGNNPYTVTGIPSGASLIITDSLSALCKADTTIIGPNCNCNPPVPVLLAPSMTACIGDTFPTLKAAVVGLATVEWFSQQTGGTLLSTGLNYKPAGTVTGSTVFYAQARSTDPSCPTAISTSRVPANINAQNCIDTIDLALKKSISAKIVHVGDVLTYTVKVWNQWNKNATGVEVTDSIATTAQFVSGSFVVSRGSATISGNVIKWTIGNIAANGDTVTLRYQVKATQAGVHLNTAEISKTNEKDRDSTPGNGKGGEDDIDQQCFTVPFELCAGQKVEVGVPANLTNVQWFKNGGTTAVATGNVVLFSEDGVYTFTATNQTCPSNGCCPVIIEPGTNCCPAEVCVPFTVRKVKK</sequence>
<dbReference type="PANTHER" id="PTHR23303:SF15">
    <property type="entry name" value="COLOSSIN-A"/>
    <property type="match status" value="1"/>
</dbReference>
<evidence type="ECO:0000256" key="4">
    <source>
        <dbReference type="SAM" id="MobiDB-lite"/>
    </source>
</evidence>